<keyword evidence="11" id="KW-0539">Nucleus</keyword>
<evidence type="ECO:0000256" key="13">
    <source>
        <dbReference type="SAM" id="MobiDB-lite"/>
    </source>
</evidence>
<dbReference type="GO" id="GO:0006310">
    <property type="term" value="P:DNA recombination"/>
    <property type="evidence" value="ECO:0007669"/>
    <property type="project" value="UniProtKB-KW"/>
</dbReference>
<feature type="compositionally biased region" description="Basic and acidic residues" evidence="13">
    <location>
        <begin position="308"/>
        <end position="345"/>
    </location>
</feature>
<evidence type="ECO:0000256" key="4">
    <source>
        <dbReference type="ARBA" id="ARBA00022723"/>
    </source>
</evidence>
<evidence type="ECO:0000256" key="2">
    <source>
        <dbReference type="ARBA" id="ARBA00004123"/>
    </source>
</evidence>
<keyword evidence="5" id="KW-0255">Endonuclease</keyword>
<evidence type="ECO:0000256" key="9">
    <source>
        <dbReference type="ARBA" id="ARBA00023172"/>
    </source>
</evidence>
<dbReference type="InterPro" id="IPR042530">
    <property type="entry name" value="EME1/EME2_C"/>
</dbReference>
<keyword evidence="12" id="KW-0469">Meiosis</keyword>
<feature type="compositionally biased region" description="Acidic residues" evidence="13">
    <location>
        <begin position="266"/>
        <end position="277"/>
    </location>
</feature>
<evidence type="ECO:0000256" key="3">
    <source>
        <dbReference type="ARBA" id="ARBA00022722"/>
    </source>
</evidence>
<evidence type="ECO:0000256" key="5">
    <source>
        <dbReference type="ARBA" id="ARBA00022759"/>
    </source>
</evidence>
<evidence type="ECO:0000256" key="1">
    <source>
        <dbReference type="ARBA" id="ARBA00001946"/>
    </source>
</evidence>
<reference evidence="14 15" key="1">
    <citation type="submission" date="2016-10" db="EMBL/GenBank/DDBJ databases">
        <authorList>
            <person name="Cai Z."/>
        </authorList>
    </citation>
    <scope>NUCLEOTIDE SEQUENCE [LARGE SCALE GENOMIC DNA]</scope>
</reference>
<dbReference type="InterPro" id="IPR033310">
    <property type="entry name" value="Mms4/EME1/EME2"/>
</dbReference>
<evidence type="ECO:0000256" key="10">
    <source>
        <dbReference type="ARBA" id="ARBA00023204"/>
    </source>
</evidence>
<organism evidence="14 15">
    <name type="scientific">Tetradesmus obliquus</name>
    <name type="common">Green alga</name>
    <name type="synonym">Acutodesmus obliquus</name>
    <dbReference type="NCBI Taxonomy" id="3088"/>
    <lineage>
        <taxon>Eukaryota</taxon>
        <taxon>Viridiplantae</taxon>
        <taxon>Chlorophyta</taxon>
        <taxon>core chlorophytes</taxon>
        <taxon>Chlorophyceae</taxon>
        <taxon>CS clade</taxon>
        <taxon>Sphaeropleales</taxon>
        <taxon>Scenedesmaceae</taxon>
        <taxon>Tetradesmus</taxon>
    </lineage>
</organism>
<name>A0A383VJY7_TETOB</name>
<dbReference type="GO" id="GO:0016787">
    <property type="term" value="F:hydrolase activity"/>
    <property type="evidence" value="ECO:0007669"/>
    <property type="project" value="UniProtKB-KW"/>
</dbReference>
<keyword evidence="10" id="KW-0234">DNA repair</keyword>
<keyword evidence="4" id="KW-0479">Metal-binding</keyword>
<dbReference type="GO" id="GO:0005634">
    <property type="term" value="C:nucleus"/>
    <property type="evidence" value="ECO:0007669"/>
    <property type="project" value="UniProtKB-SubCell"/>
</dbReference>
<proteinExistence type="predicted"/>
<accession>A0A383VJY7</accession>
<evidence type="ECO:0000313" key="14">
    <source>
        <dbReference type="EMBL" id="SZX65835.1"/>
    </source>
</evidence>
<keyword evidence="3" id="KW-0540">Nuclease</keyword>
<dbReference type="GO" id="GO:0046872">
    <property type="term" value="F:metal ion binding"/>
    <property type="evidence" value="ECO:0007669"/>
    <property type="project" value="UniProtKB-KW"/>
</dbReference>
<dbReference type="EMBL" id="FNXT01000665">
    <property type="protein sequence ID" value="SZX65835.1"/>
    <property type="molecule type" value="Genomic_DNA"/>
</dbReference>
<dbReference type="PANTHER" id="PTHR21077:SF5">
    <property type="entry name" value="CROSSOVER JUNCTION ENDONUCLEASE MMS4"/>
    <property type="match status" value="1"/>
</dbReference>
<comment type="cofactor">
    <cofactor evidence="1">
        <name>Mg(2+)</name>
        <dbReference type="ChEBI" id="CHEBI:18420"/>
    </cofactor>
</comment>
<dbReference type="Proteomes" id="UP000256970">
    <property type="component" value="Unassembled WGS sequence"/>
</dbReference>
<dbReference type="PANTHER" id="PTHR21077">
    <property type="entry name" value="EME1 PROTEIN"/>
    <property type="match status" value="1"/>
</dbReference>
<gene>
    <name evidence="14" type="ORF">BQ4739_LOCUS6300</name>
</gene>
<dbReference type="Gene3D" id="1.10.150.670">
    <property type="entry name" value="Crossover junction endonuclease EME1, DNA-binding domain"/>
    <property type="match status" value="1"/>
</dbReference>
<dbReference type="AlphaFoldDB" id="A0A383VJY7"/>
<feature type="compositionally biased region" description="Low complexity" evidence="13">
    <location>
        <begin position="236"/>
        <end position="248"/>
    </location>
</feature>
<evidence type="ECO:0000256" key="12">
    <source>
        <dbReference type="ARBA" id="ARBA00023254"/>
    </source>
</evidence>
<dbReference type="GO" id="GO:0006281">
    <property type="term" value="P:DNA repair"/>
    <property type="evidence" value="ECO:0007669"/>
    <property type="project" value="UniProtKB-KW"/>
</dbReference>
<evidence type="ECO:0000256" key="8">
    <source>
        <dbReference type="ARBA" id="ARBA00022842"/>
    </source>
</evidence>
<keyword evidence="9" id="KW-0233">DNA recombination</keyword>
<evidence type="ECO:0000256" key="6">
    <source>
        <dbReference type="ARBA" id="ARBA00022763"/>
    </source>
</evidence>
<feature type="region of interest" description="Disordered" evidence="13">
    <location>
        <begin position="224"/>
        <end position="254"/>
    </location>
</feature>
<keyword evidence="6" id="KW-0227">DNA damage</keyword>
<keyword evidence="8" id="KW-0460">Magnesium</keyword>
<sequence length="695" mass="71800">MVVDVLCLSSDTDDDIGAVQPLKGAGAAFAVDSDDEKPLEALKLQLRAKSGSICGSQLTGSQGAGAGSQGATLPKAAAATGQYRPRSIPQVKDDPLASIHGNGAAAVAADECDLDSWTLEPLAKRVRRNAGRRGATAAAAAAAAAAAGEGGAAAGSDPAAGVANGSDTLRQPQQQQQHHSLDLQEPVSRQHSQDSLRKQSSAAAAAAAVAAAAAGDGSLPGFPAAAAPSRKRQHRAASSSLPSSPGADSADEWSPEEVAAALAADADADADMSEDETEGCRSKSSSRGRGGARGGARAASGSGTMRMTAEERAAQRAEQKARKEAEKLAAKLRRQEEQQARKEETAAGKAAAKAAKRFETFAARKQNGAFCEYESVLVMDAATARAALGMALSAELDRRKTMCWQVVPQLPLSGRWPGCSCFCFKRRKMCEADEHASKTASTMQLHSFPEDAAPPYVQLVFETPAAFFSELTRDSLAGLLAAAAAAHPNTTLGLLVLGLKSHVQRADNQSMRKGTAMQWDWRRVEQQLLAVHLSTPGLQLRLLGKLEEAAGHLINTARVLGQQPYSSENQLEACGGAGPSQASKSAGAAMAGELGPTTCSFAVNTLGKMHGMGGNKAWAVAKAYPSFGALIAGFQRAAAVPGGKPALLLQDLLEPAGSGKAKPRRVGPAMSKRLHLLLTCEDPDTIVEGVDGDAD</sequence>
<comment type="subcellular location">
    <subcellularLocation>
        <location evidence="2">Nucleus</location>
    </subcellularLocation>
</comment>
<evidence type="ECO:0000313" key="15">
    <source>
        <dbReference type="Proteomes" id="UP000256970"/>
    </source>
</evidence>
<keyword evidence="7" id="KW-0378">Hydrolase</keyword>
<feature type="region of interest" description="Disordered" evidence="13">
    <location>
        <begin position="150"/>
        <end position="200"/>
    </location>
</feature>
<feature type="region of interest" description="Disordered" evidence="13">
    <location>
        <begin position="266"/>
        <end position="345"/>
    </location>
</feature>
<protein>
    <recommendedName>
        <fullName evidence="16">ERCC4 domain-containing protein</fullName>
    </recommendedName>
</protein>
<keyword evidence="15" id="KW-1185">Reference proteome</keyword>
<evidence type="ECO:0000256" key="7">
    <source>
        <dbReference type="ARBA" id="ARBA00022801"/>
    </source>
</evidence>
<evidence type="ECO:0008006" key="16">
    <source>
        <dbReference type="Google" id="ProtNLM"/>
    </source>
</evidence>
<dbReference type="GO" id="GO:0051321">
    <property type="term" value="P:meiotic cell cycle"/>
    <property type="evidence" value="ECO:0007669"/>
    <property type="project" value="UniProtKB-KW"/>
</dbReference>
<dbReference type="GO" id="GO:0004519">
    <property type="term" value="F:endonuclease activity"/>
    <property type="evidence" value="ECO:0007669"/>
    <property type="project" value="UniProtKB-KW"/>
</dbReference>
<evidence type="ECO:0000256" key="11">
    <source>
        <dbReference type="ARBA" id="ARBA00023242"/>
    </source>
</evidence>
<feature type="compositionally biased region" description="Low complexity" evidence="13">
    <location>
        <begin position="154"/>
        <end position="163"/>
    </location>
</feature>
<dbReference type="GO" id="GO:0048476">
    <property type="term" value="C:Holliday junction resolvase complex"/>
    <property type="evidence" value="ECO:0007669"/>
    <property type="project" value="InterPro"/>
</dbReference>